<evidence type="ECO:0000313" key="4">
    <source>
        <dbReference type="EMBL" id="VFT87272.1"/>
    </source>
</evidence>
<feature type="region of interest" description="Disordered" evidence="1">
    <location>
        <begin position="465"/>
        <end position="509"/>
    </location>
</feature>
<feature type="compositionally biased region" description="Basic residues" evidence="1">
    <location>
        <begin position="21"/>
        <end position="34"/>
    </location>
</feature>
<name>A0A485KQ90_9STRA</name>
<dbReference type="EMBL" id="CAADRA010005224">
    <property type="protein sequence ID" value="VFT87272.1"/>
    <property type="molecule type" value="Genomic_DNA"/>
</dbReference>
<evidence type="ECO:0000313" key="5">
    <source>
        <dbReference type="Proteomes" id="UP000332933"/>
    </source>
</evidence>
<dbReference type="Pfam" id="PF23450">
    <property type="entry name" value="KIAA2026_hel"/>
    <property type="match status" value="1"/>
</dbReference>
<protein>
    <submittedName>
        <fullName evidence="4">Aste57867_10398 protein</fullName>
    </submittedName>
</protein>
<evidence type="ECO:0000256" key="1">
    <source>
        <dbReference type="SAM" id="MobiDB-lite"/>
    </source>
</evidence>
<keyword evidence="5" id="KW-1185">Reference proteome</keyword>
<dbReference type="AlphaFoldDB" id="A0A485KQ90"/>
<dbReference type="InterPro" id="IPR056522">
    <property type="entry name" value="KIAA2026_hel"/>
</dbReference>
<dbReference type="Proteomes" id="UP000332933">
    <property type="component" value="Unassembled WGS sequence"/>
</dbReference>
<proteinExistence type="predicted"/>
<dbReference type="OrthoDB" id="303107at2759"/>
<feature type="compositionally biased region" description="Basic residues" evidence="1">
    <location>
        <begin position="1"/>
        <end position="10"/>
    </location>
</feature>
<feature type="domain" description="Uncharacterized bromodomain-containing protein 10 helical" evidence="2">
    <location>
        <begin position="115"/>
        <end position="275"/>
    </location>
</feature>
<sequence length="521" mass="60721">MLWEKRKRVKPVIYQVEPKAKKPKVAVQHSRKSAPKSSQSKSKRLQSARTNEVKVVSAPTAAKKSKQTNTSSSSKKLSDDERNLLGSSFYEEDGSEWHGTNIHFDELSQLRGMWELPAACHILWLLQQPLKLKVYSTLRDYEAALLNPVKSPVLDDVFTKLLLLKKDRDRLNCGSGFSYSWWSKRLEEHFDNRYNKWAILKERAKYDQTTSDDEDGGDTDLSDEELTALRAITLSLEPLGNQNPLSNCEFKDLNPKLRCLMLLNLCENVLHQASNMEHIREMQDDDLRIQPIGYDRLGNSYYFYPQFYQVAFQYIFGVVTSVCDYGESWQLWAKGLESMEAMRKSLGIVVKKGRKCEGERILIEHVDAMLDLMQQEKLEQQKNEDRELKRAILEAMPRKRSARIQVKTLEKFEEDKQRKERETAEEAIRAENTRLELLASMEKEKEYERKRLAEMREQKLFSNVDRETRRQKRMEQEEAQLLKELSNQENGVNDDAQQNDVSIGDQKMEPSGMCLFHSIMT</sequence>
<organism evidence="4 5">
    <name type="scientific">Aphanomyces stellatus</name>
    <dbReference type="NCBI Taxonomy" id="120398"/>
    <lineage>
        <taxon>Eukaryota</taxon>
        <taxon>Sar</taxon>
        <taxon>Stramenopiles</taxon>
        <taxon>Oomycota</taxon>
        <taxon>Saprolegniomycetes</taxon>
        <taxon>Saprolegniales</taxon>
        <taxon>Verrucalvaceae</taxon>
        <taxon>Aphanomyces</taxon>
    </lineage>
</organism>
<feature type="compositionally biased region" description="Basic and acidic residues" evidence="1">
    <location>
        <begin position="465"/>
        <end position="476"/>
    </location>
</feature>
<feature type="region of interest" description="Disordered" evidence="1">
    <location>
        <begin position="1"/>
        <end position="79"/>
    </location>
</feature>
<evidence type="ECO:0000259" key="2">
    <source>
        <dbReference type="Pfam" id="PF23450"/>
    </source>
</evidence>
<reference evidence="4 5" key="1">
    <citation type="submission" date="2019-03" db="EMBL/GenBank/DDBJ databases">
        <authorList>
            <person name="Gaulin E."/>
            <person name="Dumas B."/>
        </authorList>
    </citation>
    <scope>NUCLEOTIDE SEQUENCE [LARGE SCALE GENOMIC DNA]</scope>
    <source>
        <strain evidence="4">CBS 568.67</strain>
    </source>
</reference>
<feature type="compositionally biased region" description="Polar residues" evidence="1">
    <location>
        <begin position="485"/>
        <end position="501"/>
    </location>
</feature>
<accession>A0A485KQ90</accession>
<evidence type="ECO:0000313" key="3">
    <source>
        <dbReference type="EMBL" id="KAF0699015.1"/>
    </source>
</evidence>
<dbReference type="EMBL" id="VJMH01005203">
    <property type="protein sequence ID" value="KAF0699015.1"/>
    <property type="molecule type" value="Genomic_DNA"/>
</dbReference>
<reference evidence="3" key="2">
    <citation type="submission" date="2019-06" db="EMBL/GenBank/DDBJ databases">
        <title>Genomics analysis of Aphanomyces spp. identifies a new class of oomycete effector associated with host adaptation.</title>
        <authorList>
            <person name="Gaulin E."/>
        </authorList>
    </citation>
    <scope>NUCLEOTIDE SEQUENCE</scope>
    <source>
        <strain evidence="3">CBS 578.67</strain>
    </source>
</reference>
<gene>
    <name evidence="4" type="primary">Aste57867_10398</name>
    <name evidence="3" type="ORF">As57867_010358</name>
    <name evidence="4" type="ORF">ASTE57867_10398</name>
</gene>